<evidence type="ECO:0000256" key="7">
    <source>
        <dbReference type="ARBA" id="ARBA00048348"/>
    </source>
</evidence>
<feature type="domain" description="Alpha-carbonic anhydrase" evidence="9">
    <location>
        <begin position="1"/>
        <end position="245"/>
    </location>
</feature>
<dbReference type="SUPFAM" id="SSF51069">
    <property type="entry name" value="Carbonic anhydrase"/>
    <property type="match status" value="1"/>
</dbReference>
<evidence type="ECO:0000313" key="10">
    <source>
        <dbReference type="EMBL" id="OXA62105.1"/>
    </source>
</evidence>
<evidence type="ECO:0000256" key="6">
    <source>
        <dbReference type="ARBA" id="ARBA00023239"/>
    </source>
</evidence>
<dbReference type="Pfam" id="PF00194">
    <property type="entry name" value="Carb_anhydrase"/>
    <property type="match status" value="1"/>
</dbReference>
<sequence length="247" mass="27674">MRVHDTFVALLGVWLILLVMGPTSAVDVASHPHEFCYSYDECSPISEQWADTCKTGKKQSPIDLKATWTNHSTGLTKTKYRLSNAHFHWGKTDSDGSEHALEGKRFAMEMHLVHYNEKYGSAAKAIKSGDADALSVIGIFFNAAPILKGIASIKDVHSYWVKVEEPIDMMPLLPHRGDPIFHYKGSLTTPTCNEQVNWYVFKTPITVSPSDVNAFRSLVDGHNRTLIENHRPVQSLGSRDVKMLKVH</sequence>
<dbReference type="PANTHER" id="PTHR18952">
    <property type="entry name" value="CARBONIC ANHYDRASE"/>
    <property type="match status" value="1"/>
</dbReference>
<dbReference type="GO" id="GO:0008270">
    <property type="term" value="F:zinc ion binding"/>
    <property type="evidence" value="ECO:0007669"/>
    <property type="project" value="UniProtKB-UniRule"/>
</dbReference>
<proteinExistence type="inferred from homology"/>
<keyword evidence="4 8" id="KW-0479">Metal-binding</keyword>
<comment type="function">
    <text evidence="1 8">Reversible hydration of carbon dioxide.</text>
</comment>
<evidence type="ECO:0000256" key="2">
    <source>
        <dbReference type="ARBA" id="ARBA00010718"/>
    </source>
</evidence>
<dbReference type="InterPro" id="IPR023561">
    <property type="entry name" value="Carbonic_anhydrase_a-class"/>
</dbReference>
<dbReference type="OMA" id="CATDNIV"/>
<reference evidence="10 11" key="1">
    <citation type="submission" date="2015-12" db="EMBL/GenBank/DDBJ databases">
        <title>The genome of Folsomia candida.</title>
        <authorList>
            <person name="Faddeeva A."/>
            <person name="Derks M.F."/>
            <person name="Anvar Y."/>
            <person name="Smit S."/>
            <person name="Van Straalen N."/>
            <person name="Roelofs D."/>
        </authorList>
    </citation>
    <scope>NUCLEOTIDE SEQUENCE [LARGE SCALE GENOMIC DNA]</scope>
    <source>
        <strain evidence="10 11">VU population</strain>
        <tissue evidence="10">Whole body</tissue>
    </source>
</reference>
<dbReference type="PROSITE" id="PS00162">
    <property type="entry name" value="ALPHA_CA_1"/>
    <property type="match status" value="1"/>
</dbReference>
<accession>A0A226EWR5</accession>
<evidence type="ECO:0000256" key="5">
    <source>
        <dbReference type="ARBA" id="ARBA00022833"/>
    </source>
</evidence>
<dbReference type="InterPro" id="IPR018338">
    <property type="entry name" value="Carbonic_anhydrase_a-class_CS"/>
</dbReference>
<keyword evidence="11" id="KW-1185">Reference proteome</keyword>
<dbReference type="InterPro" id="IPR001148">
    <property type="entry name" value="CA_dom"/>
</dbReference>
<dbReference type="GO" id="GO:0004089">
    <property type="term" value="F:carbonate dehydratase activity"/>
    <property type="evidence" value="ECO:0007669"/>
    <property type="project" value="UniProtKB-UniRule"/>
</dbReference>
<evidence type="ECO:0000259" key="9">
    <source>
        <dbReference type="PROSITE" id="PS51144"/>
    </source>
</evidence>
<organism evidence="10 11">
    <name type="scientific">Folsomia candida</name>
    <name type="common">Springtail</name>
    <dbReference type="NCBI Taxonomy" id="158441"/>
    <lineage>
        <taxon>Eukaryota</taxon>
        <taxon>Metazoa</taxon>
        <taxon>Ecdysozoa</taxon>
        <taxon>Arthropoda</taxon>
        <taxon>Hexapoda</taxon>
        <taxon>Collembola</taxon>
        <taxon>Entomobryomorpha</taxon>
        <taxon>Isotomoidea</taxon>
        <taxon>Isotomidae</taxon>
        <taxon>Proisotominae</taxon>
        <taxon>Folsomia</taxon>
    </lineage>
</organism>
<dbReference type="STRING" id="158441.A0A226EWR5"/>
<comment type="similarity">
    <text evidence="2 8">Belongs to the alpha-carbonic anhydrase family.</text>
</comment>
<dbReference type="EC" id="4.2.1.1" evidence="3 8"/>
<evidence type="ECO:0000256" key="1">
    <source>
        <dbReference type="ARBA" id="ARBA00002904"/>
    </source>
</evidence>
<feature type="signal peptide" evidence="8">
    <location>
        <begin position="1"/>
        <end position="25"/>
    </location>
</feature>
<dbReference type="SMART" id="SM01057">
    <property type="entry name" value="Carb_anhydrase"/>
    <property type="match status" value="1"/>
</dbReference>
<feature type="chain" id="PRO_5025081648" description="Carbonic anhydrase" evidence="8">
    <location>
        <begin position="26"/>
        <end position="247"/>
    </location>
</feature>
<dbReference type="PROSITE" id="PS51144">
    <property type="entry name" value="ALPHA_CA_2"/>
    <property type="match status" value="1"/>
</dbReference>
<evidence type="ECO:0000256" key="8">
    <source>
        <dbReference type="RuleBase" id="RU367011"/>
    </source>
</evidence>
<dbReference type="OrthoDB" id="429145at2759"/>
<dbReference type="EMBL" id="LNIX01000001">
    <property type="protein sequence ID" value="OXA62105.1"/>
    <property type="molecule type" value="Genomic_DNA"/>
</dbReference>
<evidence type="ECO:0000256" key="4">
    <source>
        <dbReference type="ARBA" id="ARBA00022723"/>
    </source>
</evidence>
<protein>
    <recommendedName>
        <fullName evidence="3 8">Carbonic anhydrase</fullName>
        <ecNumber evidence="3 8">4.2.1.1</ecNumber>
    </recommendedName>
</protein>
<keyword evidence="6 8" id="KW-0456">Lyase</keyword>
<dbReference type="CDD" id="cd00326">
    <property type="entry name" value="alpha_CA"/>
    <property type="match status" value="1"/>
</dbReference>
<evidence type="ECO:0000313" key="11">
    <source>
        <dbReference type="Proteomes" id="UP000198287"/>
    </source>
</evidence>
<name>A0A226EWR5_FOLCA</name>
<comment type="catalytic activity">
    <reaction evidence="7 8">
        <text>hydrogencarbonate + H(+) = CO2 + H2O</text>
        <dbReference type="Rhea" id="RHEA:10748"/>
        <dbReference type="ChEBI" id="CHEBI:15377"/>
        <dbReference type="ChEBI" id="CHEBI:15378"/>
        <dbReference type="ChEBI" id="CHEBI:16526"/>
        <dbReference type="ChEBI" id="CHEBI:17544"/>
        <dbReference type="EC" id="4.2.1.1"/>
    </reaction>
</comment>
<dbReference type="InterPro" id="IPR036398">
    <property type="entry name" value="CA_dom_sf"/>
</dbReference>
<dbReference type="Gene3D" id="3.10.200.10">
    <property type="entry name" value="Alpha carbonic anhydrase"/>
    <property type="match status" value="1"/>
</dbReference>
<dbReference type="PANTHER" id="PTHR18952:SF265">
    <property type="entry name" value="CARBONIC ANHYDRASE"/>
    <property type="match status" value="1"/>
</dbReference>
<comment type="cofactor">
    <cofactor evidence="8">
        <name>Zn(2+)</name>
        <dbReference type="ChEBI" id="CHEBI:29105"/>
    </cofactor>
</comment>
<keyword evidence="5 8" id="KW-0862">Zinc</keyword>
<dbReference type="AlphaFoldDB" id="A0A226EWR5"/>
<dbReference type="Proteomes" id="UP000198287">
    <property type="component" value="Unassembled WGS sequence"/>
</dbReference>
<comment type="caution">
    <text evidence="10">The sequence shown here is derived from an EMBL/GenBank/DDBJ whole genome shotgun (WGS) entry which is preliminary data.</text>
</comment>
<keyword evidence="8" id="KW-0732">Signal</keyword>
<gene>
    <name evidence="10" type="ORF">Fcan01_03463</name>
</gene>
<evidence type="ECO:0000256" key="3">
    <source>
        <dbReference type="ARBA" id="ARBA00012925"/>
    </source>
</evidence>